<comment type="caution">
    <text evidence="3">The sequence shown here is derived from an EMBL/GenBank/DDBJ whole genome shotgun (WGS) entry which is preliminary data.</text>
</comment>
<dbReference type="SUPFAM" id="SSF56801">
    <property type="entry name" value="Acetyl-CoA synthetase-like"/>
    <property type="match status" value="1"/>
</dbReference>
<dbReference type="InterPro" id="IPR000873">
    <property type="entry name" value="AMP-dep_synth/lig_dom"/>
</dbReference>
<evidence type="ECO:0000313" key="3">
    <source>
        <dbReference type="EMBL" id="GAA1917846.1"/>
    </source>
</evidence>
<sequence>MNAMVPWDLLRKSLRVNAKRTALVTSDEEWTYTRLDSRSASLAVELIGQTAAGDRVALLLGNTAEYVVADLAVQRSGLVKVPLNPMLSAEDINYIVAAAECSVLLMKKGIHAQSHQILEAAVAAGVTVSELDVSGEDPVAPEAEIASTRVVDPAAPATMLFTGGTTGRPKGILHSAGSVASNYIAHVMEGEVRDGELMILASALSHSAGLFLLAGLTRGATIHLTDKFDAAGYVDTIERHGLTWGSVVPTMLYRALDELESSGRRLPSLRTLIYGSAPITPTRLAQAVELLGPVLIQLYGQSEVPNWGTTLSKSDHQLAQRDPEILSSCGRPSTMVDVLICDEEGHPVPNGTTGEICLRAPYQMVEYWRNPEATAATVVDGWVHTRDVGCLDDDGYLFIKDRLSDMIITGGYNVYSSEVESAVQTIPAVAQVAAVGVPDPDWGEAVCAVVVLRHGFDLSEADLLAGSRTLLSSYKRPKSIRIVPEIPVTPFGKPDKKAIRAELARSV</sequence>
<evidence type="ECO:0000259" key="1">
    <source>
        <dbReference type="Pfam" id="PF00501"/>
    </source>
</evidence>
<dbReference type="PANTHER" id="PTHR43767">
    <property type="entry name" value="LONG-CHAIN-FATTY-ACID--COA LIGASE"/>
    <property type="match status" value="1"/>
</dbReference>
<organism evidence="3 4">
    <name type="scientific">Microbacterium aoyamense</name>
    <dbReference type="NCBI Taxonomy" id="344166"/>
    <lineage>
        <taxon>Bacteria</taxon>
        <taxon>Bacillati</taxon>
        <taxon>Actinomycetota</taxon>
        <taxon>Actinomycetes</taxon>
        <taxon>Micrococcales</taxon>
        <taxon>Microbacteriaceae</taxon>
        <taxon>Microbacterium</taxon>
    </lineage>
</organism>
<dbReference type="InterPro" id="IPR025110">
    <property type="entry name" value="AMP-bd_C"/>
</dbReference>
<keyword evidence="3" id="KW-0436">Ligase</keyword>
<dbReference type="InterPro" id="IPR020845">
    <property type="entry name" value="AMP-binding_CS"/>
</dbReference>
<name>A0ABP5AQU9_9MICO</name>
<evidence type="ECO:0000313" key="4">
    <source>
        <dbReference type="Proteomes" id="UP001501343"/>
    </source>
</evidence>
<dbReference type="Pfam" id="PF13193">
    <property type="entry name" value="AMP-binding_C"/>
    <property type="match status" value="1"/>
</dbReference>
<dbReference type="PANTHER" id="PTHR43767:SF7">
    <property type="entry name" value="MEDIUM_LONG-CHAIN-FATTY-ACID--COA LIGASE FADD8"/>
    <property type="match status" value="1"/>
</dbReference>
<dbReference type="Pfam" id="PF00501">
    <property type="entry name" value="AMP-binding"/>
    <property type="match status" value="1"/>
</dbReference>
<gene>
    <name evidence="3" type="primary">fadD8</name>
    <name evidence="3" type="ORF">GCM10009775_07980</name>
</gene>
<reference evidence="4" key="1">
    <citation type="journal article" date="2019" name="Int. J. Syst. Evol. Microbiol.">
        <title>The Global Catalogue of Microorganisms (GCM) 10K type strain sequencing project: providing services to taxonomists for standard genome sequencing and annotation.</title>
        <authorList>
            <consortium name="The Broad Institute Genomics Platform"/>
            <consortium name="The Broad Institute Genome Sequencing Center for Infectious Disease"/>
            <person name="Wu L."/>
            <person name="Ma J."/>
        </authorList>
    </citation>
    <scope>NUCLEOTIDE SEQUENCE [LARGE SCALE GENOMIC DNA]</scope>
    <source>
        <strain evidence="4">JCM 14900</strain>
    </source>
</reference>
<dbReference type="Gene3D" id="3.30.300.30">
    <property type="match status" value="1"/>
</dbReference>
<protein>
    <submittedName>
        <fullName evidence="3">Fatty-acid--CoA ligase FadD8</fullName>
    </submittedName>
</protein>
<keyword evidence="4" id="KW-1185">Reference proteome</keyword>
<dbReference type="GO" id="GO:0016874">
    <property type="term" value="F:ligase activity"/>
    <property type="evidence" value="ECO:0007669"/>
    <property type="project" value="UniProtKB-KW"/>
</dbReference>
<dbReference type="InterPro" id="IPR050237">
    <property type="entry name" value="ATP-dep_AMP-bd_enzyme"/>
</dbReference>
<dbReference type="EMBL" id="BAAAOF010000002">
    <property type="protein sequence ID" value="GAA1917846.1"/>
    <property type="molecule type" value="Genomic_DNA"/>
</dbReference>
<dbReference type="RefSeq" id="WP_248145676.1">
    <property type="nucleotide sequence ID" value="NZ_BAAAOF010000002.1"/>
</dbReference>
<feature type="domain" description="AMP-dependent synthetase/ligase" evidence="1">
    <location>
        <begin position="12"/>
        <end position="368"/>
    </location>
</feature>
<proteinExistence type="predicted"/>
<dbReference type="Gene3D" id="3.40.50.12780">
    <property type="entry name" value="N-terminal domain of ligase-like"/>
    <property type="match status" value="1"/>
</dbReference>
<dbReference type="Proteomes" id="UP001501343">
    <property type="component" value="Unassembled WGS sequence"/>
</dbReference>
<dbReference type="PROSITE" id="PS00455">
    <property type="entry name" value="AMP_BINDING"/>
    <property type="match status" value="1"/>
</dbReference>
<feature type="domain" description="AMP-binding enzyme C-terminal" evidence="2">
    <location>
        <begin position="418"/>
        <end position="493"/>
    </location>
</feature>
<accession>A0ABP5AQU9</accession>
<evidence type="ECO:0000259" key="2">
    <source>
        <dbReference type="Pfam" id="PF13193"/>
    </source>
</evidence>
<dbReference type="InterPro" id="IPR042099">
    <property type="entry name" value="ANL_N_sf"/>
</dbReference>
<dbReference type="InterPro" id="IPR045851">
    <property type="entry name" value="AMP-bd_C_sf"/>
</dbReference>